<evidence type="ECO:0000256" key="6">
    <source>
        <dbReference type="ARBA" id="ARBA00023004"/>
    </source>
</evidence>
<organism evidence="10 11">
    <name type="scientific">Coniosporium apollinis</name>
    <dbReference type="NCBI Taxonomy" id="61459"/>
    <lineage>
        <taxon>Eukaryota</taxon>
        <taxon>Fungi</taxon>
        <taxon>Dikarya</taxon>
        <taxon>Ascomycota</taxon>
        <taxon>Pezizomycotina</taxon>
        <taxon>Dothideomycetes</taxon>
        <taxon>Dothideomycetes incertae sedis</taxon>
        <taxon>Coniosporium</taxon>
    </lineage>
</organism>
<keyword evidence="8" id="KW-0106">Calcium</keyword>
<dbReference type="InterPro" id="IPR019794">
    <property type="entry name" value="Peroxidases_AS"/>
</dbReference>
<keyword evidence="4 8" id="KW-0479">Metal-binding</keyword>
<dbReference type="PRINTS" id="PR00462">
    <property type="entry name" value="LIGNINASE"/>
</dbReference>
<comment type="similarity">
    <text evidence="1 8">Belongs to the peroxidase family. Ligninase subfamily.</text>
</comment>
<keyword evidence="2 8" id="KW-0575">Peroxidase</keyword>
<dbReference type="PROSITE" id="PS00436">
    <property type="entry name" value="PEROXIDASE_2"/>
    <property type="match status" value="1"/>
</dbReference>
<dbReference type="InterPro" id="IPR010255">
    <property type="entry name" value="Haem_peroxidase_sf"/>
</dbReference>
<evidence type="ECO:0000256" key="1">
    <source>
        <dbReference type="ARBA" id="ARBA00006089"/>
    </source>
</evidence>
<comment type="caution">
    <text evidence="10">The sequence shown here is derived from an EMBL/GenBank/DDBJ whole genome shotgun (WGS) entry which is preliminary data.</text>
</comment>
<evidence type="ECO:0000256" key="7">
    <source>
        <dbReference type="ARBA" id="ARBA00023180"/>
    </source>
</evidence>
<evidence type="ECO:0000256" key="5">
    <source>
        <dbReference type="ARBA" id="ARBA00023002"/>
    </source>
</evidence>
<keyword evidence="8" id="KW-0732">Signal</keyword>
<dbReference type="Proteomes" id="UP001172684">
    <property type="component" value="Unassembled WGS sequence"/>
</dbReference>
<evidence type="ECO:0000256" key="3">
    <source>
        <dbReference type="ARBA" id="ARBA00022617"/>
    </source>
</evidence>
<dbReference type="InterPro" id="IPR002016">
    <property type="entry name" value="Haem_peroxidase"/>
</dbReference>
<keyword evidence="11" id="KW-1185">Reference proteome</keyword>
<dbReference type="Gene3D" id="1.10.520.10">
    <property type="match status" value="1"/>
</dbReference>
<dbReference type="InterPro" id="IPR001621">
    <property type="entry name" value="Ligninase"/>
</dbReference>
<dbReference type="PANTHER" id="PTHR31356">
    <property type="entry name" value="THYLAKOID LUMENAL 29 KDA PROTEIN, CHLOROPLASTIC-RELATED"/>
    <property type="match status" value="1"/>
</dbReference>
<keyword evidence="3" id="KW-0349">Heme</keyword>
<feature type="chain" id="PRO_5044995172" description="Peroxidase" evidence="8">
    <location>
        <begin position="24"/>
        <end position="384"/>
    </location>
</feature>
<accession>A0ABQ9P6S6</accession>
<evidence type="ECO:0000313" key="11">
    <source>
        <dbReference type="Proteomes" id="UP001172684"/>
    </source>
</evidence>
<evidence type="ECO:0000256" key="8">
    <source>
        <dbReference type="RuleBase" id="RU363051"/>
    </source>
</evidence>
<dbReference type="PROSITE" id="PS50873">
    <property type="entry name" value="PEROXIDASE_4"/>
    <property type="match status" value="1"/>
</dbReference>
<sequence>MKPTTFLLNCALTAATLSSLASAWPGLVNLQKDLNKRLPQVAPADDGDGDGSATGSGELIGDLKNGITTPVGQTIANILTGKETGQSAATYKVPGLPGTKACKADPCCIWAHIAFDLTLAFRGPSGRCNSLARQAIRLGFHDAAAWSKTRGGGGADGSIVLSGSEIKRPDNKGLEGIVAKAWALQKIFGPFGVGMADLIQFASNHAVVTCPLGPRVRTFIGRKDAPAGVAAPDGLMPDVNSDANTLINLFEDKTITPHMLAALVGAHTTSQQFFVDPKKAGQPQDGTPGVWDTLFYSQTTSGTPDKVFRLKSDMVLANDSRVADEWNQFAGPGGQSHWNEDYASSYIRLSLLGVNNINSLTECTKVLPAARPTFSFAGQLYVDQ</sequence>
<dbReference type="EC" id="1.11.1.-" evidence="8"/>
<dbReference type="Gene3D" id="1.10.420.10">
    <property type="entry name" value="Peroxidase, domain 2"/>
    <property type="match status" value="1"/>
</dbReference>
<gene>
    <name evidence="10" type="ORF">H2201_001883</name>
</gene>
<keyword evidence="6" id="KW-0408">Iron</keyword>
<evidence type="ECO:0000256" key="2">
    <source>
        <dbReference type="ARBA" id="ARBA00022559"/>
    </source>
</evidence>
<name>A0ABQ9P6S6_9PEZI</name>
<dbReference type="EMBL" id="JAPDRL010000009">
    <property type="protein sequence ID" value="KAJ9668077.1"/>
    <property type="molecule type" value="Genomic_DNA"/>
</dbReference>
<keyword evidence="5 8" id="KW-0560">Oxidoreductase</keyword>
<protein>
    <recommendedName>
        <fullName evidence="8">Peroxidase</fullName>
        <ecNumber evidence="8">1.11.1.-</ecNumber>
    </recommendedName>
</protein>
<reference evidence="10" key="1">
    <citation type="submission" date="2022-10" db="EMBL/GenBank/DDBJ databases">
        <title>Culturing micro-colonial fungi from biological soil crusts in the Mojave desert and describing Neophaeococcomyces mojavensis, and introducing the new genera and species Taxawa tesnikishii.</title>
        <authorList>
            <person name="Kurbessoian T."/>
            <person name="Stajich J.E."/>
        </authorList>
    </citation>
    <scope>NUCLEOTIDE SEQUENCE</scope>
    <source>
        <strain evidence="10">TK_1</strain>
    </source>
</reference>
<keyword evidence="7" id="KW-0325">Glycoprotein</keyword>
<feature type="signal peptide" evidence="8">
    <location>
        <begin position="1"/>
        <end position="23"/>
    </location>
</feature>
<dbReference type="SUPFAM" id="SSF48113">
    <property type="entry name" value="Heme-dependent peroxidases"/>
    <property type="match status" value="1"/>
</dbReference>
<comment type="cofactor">
    <cofactor evidence="8">
        <name>Ca(2+)</name>
        <dbReference type="ChEBI" id="CHEBI:29108"/>
    </cofactor>
    <text evidence="8">Binds 2 calcium ions per subunit.</text>
</comment>
<evidence type="ECO:0000259" key="9">
    <source>
        <dbReference type="PROSITE" id="PS50873"/>
    </source>
</evidence>
<feature type="domain" description="Plant heme peroxidase family profile" evidence="9">
    <location>
        <begin position="154"/>
        <end position="268"/>
    </location>
</feature>
<evidence type="ECO:0000313" key="10">
    <source>
        <dbReference type="EMBL" id="KAJ9668077.1"/>
    </source>
</evidence>
<dbReference type="InterPro" id="IPR044831">
    <property type="entry name" value="Ccp1-like"/>
</dbReference>
<dbReference type="PRINTS" id="PR00458">
    <property type="entry name" value="PEROXIDASE"/>
</dbReference>
<proteinExistence type="inferred from homology"/>
<dbReference type="Pfam" id="PF00141">
    <property type="entry name" value="peroxidase"/>
    <property type="match status" value="1"/>
</dbReference>
<evidence type="ECO:0000256" key="4">
    <source>
        <dbReference type="ARBA" id="ARBA00022723"/>
    </source>
</evidence>
<dbReference type="PANTHER" id="PTHR31356:SF66">
    <property type="entry name" value="CATALASE-PEROXIDASE"/>
    <property type="match status" value="1"/>
</dbReference>